<evidence type="ECO:0000313" key="4">
    <source>
        <dbReference type="Proteomes" id="UP000583944"/>
    </source>
</evidence>
<feature type="compositionally biased region" description="Basic residues" evidence="2">
    <location>
        <begin position="736"/>
        <end position="745"/>
    </location>
</feature>
<dbReference type="VEuPathDB" id="TriTrypDB:BCY84_11291"/>
<feature type="region of interest" description="Disordered" evidence="2">
    <location>
        <begin position="77"/>
        <end position="100"/>
    </location>
</feature>
<feature type="coiled-coil region" evidence="1">
    <location>
        <begin position="652"/>
        <end position="683"/>
    </location>
</feature>
<feature type="compositionally biased region" description="Low complexity" evidence="2">
    <location>
        <begin position="81"/>
        <end position="95"/>
    </location>
</feature>
<accession>A0A7J6YJ89</accession>
<feature type="compositionally biased region" description="Basic and acidic residues" evidence="2">
    <location>
        <begin position="794"/>
        <end position="803"/>
    </location>
</feature>
<feature type="coiled-coil region" evidence="1">
    <location>
        <begin position="367"/>
        <end position="409"/>
    </location>
</feature>
<keyword evidence="1" id="KW-0175">Coiled coil</keyword>
<proteinExistence type="predicted"/>
<reference evidence="3 4" key="1">
    <citation type="journal article" date="2019" name="Genome Biol. Evol.">
        <title>Nanopore Sequencing Significantly Improves Genome Assembly of the Protozoan Parasite Trypanosoma cruzi.</title>
        <authorList>
            <person name="Diaz-Viraque F."/>
            <person name="Pita S."/>
            <person name="Greif G."/>
            <person name="de Souza R.C.M."/>
            <person name="Iraola G."/>
            <person name="Robello C."/>
        </authorList>
    </citation>
    <scope>NUCLEOTIDE SEQUENCE [LARGE SCALE GENOMIC DNA]</scope>
    <source>
        <strain evidence="3 4">Berenice</strain>
    </source>
</reference>
<sequence length="836" mass="94111">MGNEGGEYMIPVAGRRKGRAPPPPATASGGEPDWLFAENVAPATGSSAPNPALPSVPFAHDALSFLDFENETSAPTALSHGAATPASGTAAPTPAQVAPSSPSLWNQYEFLQRELQGTQEELIPYENRIKVLERGEDALCQEVRRLENDVCGKREEVERAALLRTELEEYLELRRQRLREETDGYRSQDLINTSNTLQMKYESDVARLTTLTKEKEASLRAVKERHDAAEGDVRATEVHERVLAQLQETLKKAIHEMGKSVCVRVKPFLIGSIREIFVQSAQQRLDILSNDRKRRCDEWEAFQQKMKEKFCRFQEERRLKHQTRFDSALAHAVTKFRTALDNRLTTSAQNFAERQRIITAETCKCTQRAIEEMVQRFREELKAVEKKQCEELKRAVNQYAAELAHHSRLYAAEREAAVGRRSRYGEEEQANLSVPPAYKVVEEKLKILGARVEQFRQSVSCDVQEVTSMTFHLGGNTFSSNEKALMLEECERNTRELSERLDAQWQRYRAAVAPLEQCVSSMADVLREGRVKVATMHQGTESVYRAWSQDVRRELFSSLTSCGVSSDCENVRSGVECMTQVMENLLAQLDPLTAAHAEGRAQQRRFWMSMKQEIGALDTQRGNFNNALNAVFDAYDRLSRVEAELQARRTTLDVAKDDLVAAKQQFDKERAEFRARLKETQQIGAELRHQAAKWGKKSVPGACMEYSPQVLRDMTLESACRENAPRTPSKGLLHSQRQRRPRQHPTYRDENLTQSPCPPAGEGEAAHFGKSENLMNVVSLLTVNNPNLQTEPYRGPDSREGRRQSLGSSYAPSSDAMHAGGGSSTKSLTTPSTSNS</sequence>
<comment type="caution">
    <text evidence="3">The sequence shown here is derived from an EMBL/GenBank/DDBJ whole genome shotgun (WGS) entry which is preliminary data.</text>
</comment>
<dbReference type="AlphaFoldDB" id="A0A7J6YJ89"/>
<gene>
    <name evidence="3" type="ORF">ECC02_000494</name>
</gene>
<feature type="region of interest" description="Disordered" evidence="2">
    <location>
        <begin position="786"/>
        <end position="836"/>
    </location>
</feature>
<feature type="compositionally biased region" description="Low complexity" evidence="2">
    <location>
        <begin position="824"/>
        <end position="836"/>
    </location>
</feature>
<feature type="coiled-coil region" evidence="1">
    <location>
        <begin position="108"/>
        <end position="149"/>
    </location>
</feature>
<name>A0A7J6YJ89_TRYCR</name>
<evidence type="ECO:0000256" key="1">
    <source>
        <dbReference type="SAM" id="Coils"/>
    </source>
</evidence>
<dbReference type="VEuPathDB" id="TriTrypDB:ECC02_000494"/>
<evidence type="ECO:0000313" key="3">
    <source>
        <dbReference type="EMBL" id="KAF5226370.1"/>
    </source>
</evidence>
<dbReference type="EMBL" id="JABDHM010000002">
    <property type="protein sequence ID" value="KAF5226370.1"/>
    <property type="molecule type" value="Genomic_DNA"/>
</dbReference>
<organism evidence="3 4">
    <name type="scientific">Trypanosoma cruzi</name>
    <dbReference type="NCBI Taxonomy" id="5693"/>
    <lineage>
        <taxon>Eukaryota</taxon>
        <taxon>Discoba</taxon>
        <taxon>Euglenozoa</taxon>
        <taxon>Kinetoplastea</taxon>
        <taxon>Metakinetoplastina</taxon>
        <taxon>Trypanosomatida</taxon>
        <taxon>Trypanosomatidae</taxon>
        <taxon>Trypanosoma</taxon>
        <taxon>Schizotrypanum</taxon>
    </lineage>
</organism>
<feature type="region of interest" description="Disordered" evidence="2">
    <location>
        <begin position="722"/>
        <end position="766"/>
    </location>
</feature>
<protein>
    <submittedName>
        <fullName evidence="3">Uncharacterized protein</fullName>
    </submittedName>
</protein>
<evidence type="ECO:0000256" key="2">
    <source>
        <dbReference type="SAM" id="MobiDB-lite"/>
    </source>
</evidence>
<dbReference type="Proteomes" id="UP000583944">
    <property type="component" value="Unassembled WGS sequence"/>
</dbReference>
<feature type="region of interest" description="Disordered" evidence="2">
    <location>
        <begin position="1"/>
        <end position="34"/>
    </location>
</feature>